<keyword evidence="6" id="KW-1185">Reference proteome</keyword>
<dbReference type="NCBIfam" id="NF010182">
    <property type="entry name" value="PRK13661.1"/>
    <property type="match status" value="1"/>
</dbReference>
<evidence type="ECO:0000313" key="4">
    <source>
        <dbReference type="EMBL" id="KFM83763.1"/>
    </source>
</evidence>
<evidence type="ECO:0000256" key="3">
    <source>
        <dbReference type="SAM" id="Phobius"/>
    </source>
</evidence>
<dbReference type="Proteomes" id="UP000029278">
    <property type="component" value="Unassembled WGS sequence"/>
</dbReference>
<comment type="caution">
    <text evidence="4">The sequence shown here is derived from an EMBL/GenBank/DDBJ whole genome shotgun (WGS) entry which is preliminary data.</text>
</comment>
<feature type="transmembrane region" description="Helical" evidence="3">
    <location>
        <begin position="12"/>
        <end position="31"/>
    </location>
</feature>
<keyword evidence="1 3" id="KW-0812">Transmembrane</keyword>
<evidence type="ECO:0000313" key="7">
    <source>
        <dbReference type="Proteomes" id="UP000442469"/>
    </source>
</evidence>
<reference evidence="4 6" key="1">
    <citation type="submission" date="2014-04" db="EMBL/GenBank/DDBJ databases">
        <authorList>
            <person name="Bishop-Lilly K.A."/>
            <person name="Broomall S.M."/>
            <person name="Chain P.S."/>
            <person name="Chertkov O."/>
            <person name="Coyne S.R."/>
            <person name="Daligault H.E."/>
            <person name="Davenport K.W."/>
            <person name="Erkkila T."/>
            <person name="Frey K.G."/>
            <person name="Gibbons H.S."/>
            <person name="Gu W."/>
            <person name="Jaissle J."/>
            <person name="Johnson S.L."/>
            <person name="Koroleva G.I."/>
            <person name="Ladner J.T."/>
            <person name="Lo C.-C."/>
            <person name="Minogue T.D."/>
            <person name="Munk C."/>
            <person name="Palacios G.F."/>
            <person name="Redden C.L."/>
            <person name="Rosenzweig C.N."/>
            <person name="Scholz M.B."/>
            <person name="Teshima H."/>
            <person name="Xu Y."/>
        </authorList>
    </citation>
    <scope>NUCLEOTIDE SEQUENCE [LARGE SCALE GENOMIC DNA]</scope>
    <source>
        <strain evidence="4 6">8244</strain>
    </source>
</reference>
<gene>
    <name evidence="4" type="ORF">DJ90_5371</name>
    <name evidence="5" type="ORF">GNQ08_25335</name>
</gene>
<dbReference type="STRING" id="44252.DJ90_5371"/>
<dbReference type="Gene3D" id="1.10.1760.20">
    <property type="match status" value="1"/>
</dbReference>
<evidence type="ECO:0000313" key="5">
    <source>
        <dbReference type="EMBL" id="MUG25688.1"/>
    </source>
</evidence>
<dbReference type="InterPro" id="IPR009825">
    <property type="entry name" value="ECF_substrate-spec-like"/>
</dbReference>
<dbReference type="HOGENOM" id="CLU_120023_0_0_9"/>
<proteinExistence type="predicted"/>
<dbReference type="Pfam" id="PF07155">
    <property type="entry name" value="ECF-ribofla_trS"/>
    <property type="match status" value="1"/>
</dbReference>
<dbReference type="AlphaFoldDB" id="A0A090XFP4"/>
<keyword evidence="2 3" id="KW-1133">Transmembrane helix</keyword>
<organism evidence="4 6">
    <name type="scientific">Paenibacillus macerans</name>
    <name type="common">Bacillus macerans</name>
    <dbReference type="NCBI Taxonomy" id="44252"/>
    <lineage>
        <taxon>Bacteria</taxon>
        <taxon>Bacillati</taxon>
        <taxon>Bacillota</taxon>
        <taxon>Bacilli</taxon>
        <taxon>Bacillales</taxon>
        <taxon>Paenibacillaceae</taxon>
        <taxon>Paenibacillus</taxon>
    </lineage>
</organism>
<feature type="transmembrane region" description="Helical" evidence="3">
    <location>
        <begin position="76"/>
        <end position="98"/>
    </location>
</feature>
<reference evidence="5 7" key="2">
    <citation type="submission" date="2019-11" db="EMBL/GenBank/DDBJ databases">
        <title>Draft genome sequences of five Paenibacillus species of dairy origin.</title>
        <authorList>
            <person name="Olajide A.M."/>
            <person name="Chen S."/>
            <person name="Lapointe G."/>
        </authorList>
    </citation>
    <scope>NUCLEOTIDE SEQUENCE [LARGE SCALE GENOMIC DNA]</scope>
    <source>
        <strain evidence="5 7">3CT49</strain>
    </source>
</reference>
<dbReference type="RefSeq" id="WP_036619183.1">
    <property type="nucleotide sequence ID" value="NZ_BGML01000013.1"/>
</dbReference>
<accession>A0A090XFP4</accession>
<dbReference type="EMBL" id="JMQA01000063">
    <property type="protein sequence ID" value="KFM83763.1"/>
    <property type="molecule type" value="Genomic_DNA"/>
</dbReference>
<keyword evidence="3" id="KW-0472">Membrane</keyword>
<evidence type="ECO:0000256" key="1">
    <source>
        <dbReference type="ARBA" id="ARBA00022692"/>
    </source>
</evidence>
<evidence type="ECO:0000313" key="6">
    <source>
        <dbReference type="Proteomes" id="UP000029278"/>
    </source>
</evidence>
<dbReference type="PANTHER" id="PTHR37815:SF3">
    <property type="entry name" value="UPF0397 PROTEIN SPR0429"/>
    <property type="match status" value="1"/>
</dbReference>
<dbReference type="EMBL" id="WNZZ01000029">
    <property type="protein sequence ID" value="MUG25688.1"/>
    <property type="molecule type" value="Genomic_DNA"/>
</dbReference>
<feature type="transmembrane region" description="Helical" evidence="3">
    <location>
        <begin position="154"/>
        <end position="173"/>
    </location>
</feature>
<feature type="transmembrane region" description="Helical" evidence="3">
    <location>
        <begin position="43"/>
        <end position="64"/>
    </location>
</feature>
<name>A0A090XFP4_PAEMA</name>
<dbReference type="PATRIC" id="fig|44252.3.peg.6602"/>
<sequence>MKPSLWAWNTRTVVATGIGAALYGAASWINVPIVPDTQLRPAIALLAILGALYGPVVGFIAGFIGHVFNDLITSGAVWWSWALGSGITAAFMGLVYMFKDFNAREGRMNKSHLVPFAVCGIVGIFVSLTFSGLFDILVMGEPHDKIVVEAVTAGLANAAVFLILGLPSVWAYAKRNRSNPNLSVDRIQNK</sequence>
<evidence type="ECO:0000256" key="2">
    <source>
        <dbReference type="ARBA" id="ARBA00022989"/>
    </source>
</evidence>
<dbReference type="GO" id="GO:0016020">
    <property type="term" value="C:membrane"/>
    <property type="evidence" value="ECO:0007669"/>
    <property type="project" value="InterPro"/>
</dbReference>
<feature type="transmembrane region" description="Helical" evidence="3">
    <location>
        <begin position="113"/>
        <end position="134"/>
    </location>
</feature>
<dbReference type="Proteomes" id="UP000442469">
    <property type="component" value="Unassembled WGS sequence"/>
</dbReference>
<dbReference type="GeneID" id="77011028"/>
<protein>
    <submittedName>
        <fullName evidence="5">ECF-type riboflavin transporter substrate-binding protein</fullName>
    </submittedName>
</protein>
<dbReference type="OrthoDB" id="4550662at2"/>
<dbReference type="PANTHER" id="PTHR37815">
    <property type="entry name" value="UPF0397 PROTEIN BC_2624-RELATED"/>
    <property type="match status" value="1"/>
</dbReference>